<evidence type="ECO:0000313" key="3">
    <source>
        <dbReference type="EMBL" id="KAJ4258144.1"/>
    </source>
</evidence>
<sequence length="701" mass="80991">MSILDSSDVETSVSLELDDRPVSPTEFDLLEEDMEVLPDWIRNSEEPMPTFEDVQEKSVEWFNRKISDRGEAFIKAALVTRRFNGPPKRDDCLRRPGYGLPLSYKIEEAERHPILLGLTWHDWKAPTLTNREVCMLKLVEDITNKPEWWLKVQNPVVVSRWKQEALRMAWTEYQPNGDFTEKMADSCFNELQVKARICQETGLIPVMDYAVCVIKSDTILTNNLMNEFKTAVKPLEDVPEHRRDWHPGSDGKVLDLVHPSLWPLAYGLSRIIPDGYVSLRECLEYCGAGVVIPSPERPPLVYLDHYSPELIREETSALSTRFQWLPCDVDLTGERPRIESYINNLHPIQHANLYPLIEQFIEKSLPAWDIVCRPFDEEKEELFQRLETVKVVDRLCGTPEICRGMYCYEGNRPLTAAEKDDSYDSNDMASRENSDRLTEEWWEKTHKVILPEPKEGVGNYDFLDTSDVKSKGFFDNASRIQVIVKLANVHLTPESPTYDGGSWHVEGQLNEHVCATALYYYDCENITESRLAFRTQSDREDLRYTLGHGQDTHSDIEAIFAIDTKGDKKQNIGSVLTREGRALFFPNVYQHRVEPFELADKTRPGHRKILALFLVDPLVQVISTGNVPPQQQDWWADRISESEPFNKIPAEISDIISEKVDFPYSLEEAKRVRQELISERKRATDNYPCCRARDGWNFCEH</sequence>
<evidence type="ECO:0000259" key="2">
    <source>
        <dbReference type="Pfam" id="PF21666"/>
    </source>
</evidence>
<dbReference type="InterPro" id="IPR049192">
    <property type="entry name" value="DUF4246_C"/>
</dbReference>
<comment type="caution">
    <text evidence="3">The sequence shown here is derived from an EMBL/GenBank/DDBJ whole genome shotgun (WGS) entry which is preliminary data.</text>
</comment>
<dbReference type="InterPro" id="IPR049207">
    <property type="entry name" value="DUF4246_N"/>
</dbReference>
<dbReference type="AlphaFoldDB" id="A0A9W8RXK1"/>
<proteinExistence type="predicted"/>
<keyword evidence="4" id="KW-1185">Reference proteome</keyword>
<dbReference type="Pfam" id="PF21666">
    <property type="entry name" value="DUF4246_N"/>
    <property type="match status" value="1"/>
</dbReference>
<feature type="domain" description="DUF4246" evidence="2">
    <location>
        <begin position="96"/>
        <end position="164"/>
    </location>
</feature>
<gene>
    <name evidence="3" type="ORF">NW762_008285</name>
</gene>
<name>A0A9W8RXK1_9HYPO</name>
<feature type="domain" description="DUF4246" evidence="1">
    <location>
        <begin position="181"/>
        <end position="637"/>
    </location>
</feature>
<dbReference type="Pfam" id="PF14033">
    <property type="entry name" value="DUF4246"/>
    <property type="match status" value="1"/>
</dbReference>
<organism evidence="3 4">
    <name type="scientific">Fusarium torreyae</name>
    <dbReference type="NCBI Taxonomy" id="1237075"/>
    <lineage>
        <taxon>Eukaryota</taxon>
        <taxon>Fungi</taxon>
        <taxon>Dikarya</taxon>
        <taxon>Ascomycota</taxon>
        <taxon>Pezizomycotina</taxon>
        <taxon>Sordariomycetes</taxon>
        <taxon>Hypocreomycetidae</taxon>
        <taxon>Hypocreales</taxon>
        <taxon>Nectriaceae</taxon>
        <taxon>Fusarium</taxon>
    </lineage>
</organism>
<evidence type="ECO:0000313" key="4">
    <source>
        <dbReference type="Proteomes" id="UP001152049"/>
    </source>
</evidence>
<accession>A0A9W8RXK1</accession>
<dbReference type="PANTHER" id="PTHR33119:SF1">
    <property type="entry name" value="FE2OG DIOXYGENASE DOMAIN-CONTAINING PROTEIN"/>
    <property type="match status" value="1"/>
</dbReference>
<dbReference type="Proteomes" id="UP001152049">
    <property type="component" value="Unassembled WGS sequence"/>
</dbReference>
<reference evidence="3" key="1">
    <citation type="submission" date="2022-09" db="EMBL/GenBank/DDBJ databases">
        <title>Fusarium specimens isolated from Avocado Roots.</title>
        <authorList>
            <person name="Stajich J."/>
            <person name="Roper C."/>
            <person name="Heimlech-Rivalta G."/>
        </authorList>
    </citation>
    <scope>NUCLEOTIDE SEQUENCE</scope>
    <source>
        <strain evidence="3">CF00136</strain>
    </source>
</reference>
<protein>
    <submittedName>
        <fullName evidence="3">Uncharacterized protein</fullName>
    </submittedName>
</protein>
<dbReference type="EMBL" id="JAOQAZ010000016">
    <property type="protein sequence ID" value="KAJ4258144.1"/>
    <property type="molecule type" value="Genomic_DNA"/>
</dbReference>
<dbReference type="InterPro" id="IPR025340">
    <property type="entry name" value="DUF4246"/>
</dbReference>
<dbReference type="PANTHER" id="PTHR33119">
    <property type="entry name" value="IFI3P"/>
    <property type="match status" value="1"/>
</dbReference>
<evidence type="ECO:0000259" key="1">
    <source>
        <dbReference type="Pfam" id="PF14033"/>
    </source>
</evidence>
<dbReference type="OrthoDB" id="415532at2759"/>